<reference evidence="1 2" key="1">
    <citation type="submission" date="2019-02" db="EMBL/GenBank/DDBJ databases">
        <title>Deep-cultivation of Planctomycetes and their phenomic and genomic characterization uncovers novel biology.</title>
        <authorList>
            <person name="Wiegand S."/>
            <person name="Jogler M."/>
            <person name="Boedeker C."/>
            <person name="Pinto D."/>
            <person name="Vollmers J."/>
            <person name="Rivas-Marin E."/>
            <person name="Kohn T."/>
            <person name="Peeters S.H."/>
            <person name="Heuer A."/>
            <person name="Rast P."/>
            <person name="Oberbeckmann S."/>
            <person name="Bunk B."/>
            <person name="Jeske O."/>
            <person name="Meyerdierks A."/>
            <person name="Storesund J.E."/>
            <person name="Kallscheuer N."/>
            <person name="Luecker S."/>
            <person name="Lage O.M."/>
            <person name="Pohl T."/>
            <person name="Merkel B.J."/>
            <person name="Hornburger P."/>
            <person name="Mueller R.-W."/>
            <person name="Bruemmer F."/>
            <person name="Labrenz M."/>
            <person name="Spormann A.M."/>
            <person name="Op Den Camp H."/>
            <person name="Overmann J."/>
            <person name="Amann R."/>
            <person name="Jetten M.S.M."/>
            <person name="Mascher T."/>
            <person name="Medema M.H."/>
            <person name="Devos D.P."/>
            <person name="Kaster A.-K."/>
            <person name="Ovreas L."/>
            <person name="Rohde M."/>
            <person name="Galperin M.Y."/>
            <person name="Jogler C."/>
        </authorList>
    </citation>
    <scope>NUCLEOTIDE SEQUENCE [LARGE SCALE GENOMIC DNA]</scope>
    <source>
        <strain evidence="1 2">Pla52n</strain>
    </source>
</reference>
<sequence>MNLLFDAHLDLSMNALEWNRDLRLSAHRIREEEAKLPERQKGHAAGTVALPDMRRGGIGLCVATQIGGCMKPRSFVANWESPSQAWAMTQGQLAWYREMECLGEMTQITNLAELETQLARWSDPIAAAASEEPVGYILSLEGADSIVTLDHLETAWEYGLRALGPSHYGIGRYSMGHDSAGGLPAAGRDLVAKMDELGLIMDVTHLNDACFWDVLECFQGVVWASHQNCRALVDDPRQFTDEQIRALIQRGGVMGAVLDVWMVVPGFVRGESTAQSLGVRLEHLADHIDHVCQIAGNTRHCGIGSDLDGGFGREQSPTDLDTIADLQNLEAILKQRGYSEPDIAAIFHGNFLRVVRNAWGNGRSAP</sequence>
<dbReference type="GO" id="GO:0006508">
    <property type="term" value="P:proteolysis"/>
    <property type="evidence" value="ECO:0007669"/>
    <property type="project" value="InterPro"/>
</dbReference>
<dbReference type="GO" id="GO:0070573">
    <property type="term" value="F:metallodipeptidase activity"/>
    <property type="evidence" value="ECO:0007669"/>
    <property type="project" value="InterPro"/>
</dbReference>
<name>A0A5C6B035_9BACT</name>
<protein>
    <submittedName>
        <fullName evidence="1">Membrane dipeptidase (Peptidase family M19)</fullName>
    </submittedName>
</protein>
<evidence type="ECO:0000313" key="1">
    <source>
        <dbReference type="EMBL" id="TWU04742.1"/>
    </source>
</evidence>
<gene>
    <name evidence="1" type="ORF">Pla52n_27850</name>
</gene>
<comment type="caution">
    <text evidence="1">The sequence shown here is derived from an EMBL/GenBank/DDBJ whole genome shotgun (WGS) entry which is preliminary data.</text>
</comment>
<dbReference type="InterPro" id="IPR032466">
    <property type="entry name" value="Metal_Hydrolase"/>
</dbReference>
<dbReference type="Pfam" id="PF01244">
    <property type="entry name" value="Peptidase_M19"/>
    <property type="match status" value="1"/>
</dbReference>
<dbReference type="AlphaFoldDB" id="A0A5C6B035"/>
<dbReference type="Proteomes" id="UP000320176">
    <property type="component" value="Unassembled WGS sequence"/>
</dbReference>
<dbReference type="PANTHER" id="PTHR10443:SF12">
    <property type="entry name" value="DIPEPTIDASE"/>
    <property type="match status" value="1"/>
</dbReference>
<organism evidence="1 2">
    <name type="scientific">Stieleria varia</name>
    <dbReference type="NCBI Taxonomy" id="2528005"/>
    <lineage>
        <taxon>Bacteria</taxon>
        <taxon>Pseudomonadati</taxon>
        <taxon>Planctomycetota</taxon>
        <taxon>Planctomycetia</taxon>
        <taxon>Pirellulales</taxon>
        <taxon>Pirellulaceae</taxon>
        <taxon>Stieleria</taxon>
    </lineage>
</organism>
<keyword evidence="2" id="KW-1185">Reference proteome</keyword>
<dbReference type="EMBL" id="SJPN01000003">
    <property type="protein sequence ID" value="TWU04742.1"/>
    <property type="molecule type" value="Genomic_DNA"/>
</dbReference>
<accession>A0A5C6B035</accession>
<dbReference type="Gene3D" id="3.20.20.140">
    <property type="entry name" value="Metal-dependent hydrolases"/>
    <property type="match status" value="1"/>
</dbReference>
<dbReference type="SUPFAM" id="SSF51556">
    <property type="entry name" value="Metallo-dependent hydrolases"/>
    <property type="match status" value="1"/>
</dbReference>
<evidence type="ECO:0000313" key="2">
    <source>
        <dbReference type="Proteomes" id="UP000320176"/>
    </source>
</evidence>
<dbReference type="InterPro" id="IPR008257">
    <property type="entry name" value="Pept_M19"/>
</dbReference>
<dbReference type="PANTHER" id="PTHR10443">
    <property type="entry name" value="MICROSOMAL DIPEPTIDASE"/>
    <property type="match status" value="1"/>
</dbReference>
<proteinExistence type="predicted"/>
<dbReference type="OrthoDB" id="9804920at2"/>
<dbReference type="RefSeq" id="WP_146520108.1">
    <property type="nucleotide sequence ID" value="NZ_CP151726.1"/>
</dbReference>
<dbReference type="PROSITE" id="PS51365">
    <property type="entry name" value="RENAL_DIPEPTIDASE_2"/>
    <property type="match status" value="1"/>
</dbReference>